<name>A0ABV8EI40_9BACT</name>
<keyword evidence="1" id="KW-0732">Signal</keyword>
<evidence type="ECO:0000313" key="3">
    <source>
        <dbReference type="Proteomes" id="UP001595766"/>
    </source>
</evidence>
<evidence type="ECO:0000313" key="2">
    <source>
        <dbReference type="EMBL" id="MFC3975959.1"/>
    </source>
</evidence>
<dbReference type="EMBL" id="JBHSAV010000017">
    <property type="protein sequence ID" value="MFC3975959.1"/>
    <property type="molecule type" value="Genomic_DNA"/>
</dbReference>
<comment type="caution">
    <text evidence="2">The sequence shown here is derived from an EMBL/GenBank/DDBJ whole genome shotgun (WGS) entry which is preliminary data.</text>
</comment>
<dbReference type="Pfam" id="PF11751">
    <property type="entry name" value="PorP_SprF"/>
    <property type="match status" value="1"/>
</dbReference>
<dbReference type="InterPro" id="IPR019861">
    <property type="entry name" value="PorP/SprF_Bacteroidetes"/>
</dbReference>
<accession>A0ABV8EI40</accession>
<feature type="signal peptide" evidence="1">
    <location>
        <begin position="1"/>
        <end position="22"/>
    </location>
</feature>
<organism evidence="2 3">
    <name type="scientific">Belliella kenyensis</name>
    <dbReference type="NCBI Taxonomy" id="1472724"/>
    <lineage>
        <taxon>Bacteria</taxon>
        <taxon>Pseudomonadati</taxon>
        <taxon>Bacteroidota</taxon>
        <taxon>Cytophagia</taxon>
        <taxon>Cytophagales</taxon>
        <taxon>Cyclobacteriaceae</taxon>
        <taxon>Belliella</taxon>
    </lineage>
</organism>
<dbReference type="NCBIfam" id="TIGR03519">
    <property type="entry name" value="T9SS_PorP_fam"/>
    <property type="match status" value="1"/>
</dbReference>
<protein>
    <submittedName>
        <fullName evidence="2">Type IX secretion system membrane protein PorP/SprF</fullName>
    </submittedName>
</protein>
<evidence type="ECO:0000256" key="1">
    <source>
        <dbReference type="SAM" id="SignalP"/>
    </source>
</evidence>
<gene>
    <name evidence="2" type="ORF">ACFOUP_06200</name>
</gene>
<sequence length="342" mass="38748">MMKKQALILFTISLICSSILKAQDFHYSQFYAAPLFLNPALTGSTELTRVGANYRKQWPGLGHDFNSYSAYFDHYSYDLRSGFGIAINSFRESNFNISTTDFSMFYAYNLRLSESMNFRMGTQLGLVRRNAALDNIIFGDQIDLFSRSINQNTIDNLPDFDPYTYLDISFGGLLTGNSFWLGVSTHHINRPSLSFYPSQDFGYLPMKWSVHGGYTLPLGSNGYWGSTYDNQVSLLVNYKNQAPFKQLDLGTQAIYKGVISGVSYRGIPGVRNMPNQDSIIFLLGLALDSGVKIGYSYDFMISNIGIQTRGAHEISIRHQFLMGNAKSRNQRSRILKCFDYMM</sequence>
<dbReference type="Proteomes" id="UP001595766">
    <property type="component" value="Unassembled WGS sequence"/>
</dbReference>
<keyword evidence="3" id="KW-1185">Reference proteome</keyword>
<feature type="chain" id="PRO_5045416659" evidence="1">
    <location>
        <begin position="23"/>
        <end position="342"/>
    </location>
</feature>
<reference evidence="3" key="1">
    <citation type="journal article" date="2019" name="Int. J. Syst. Evol. Microbiol.">
        <title>The Global Catalogue of Microorganisms (GCM) 10K type strain sequencing project: providing services to taxonomists for standard genome sequencing and annotation.</title>
        <authorList>
            <consortium name="The Broad Institute Genomics Platform"/>
            <consortium name="The Broad Institute Genome Sequencing Center for Infectious Disease"/>
            <person name="Wu L."/>
            <person name="Ma J."/>
        </authorList>
    </citation>
    <scope>NUCLEOTIDE SEQUENCE [LARGE SCALE GENOMIC DNA]</scope>
    <source>
        <strain evidence="3">CECT 8551</strain>
    </source>
</reference>
<proteinExistence type="predicted"/>
<dbReference type="RefSeq" id="WP_241293042.1">
    <property type="nucleotide sequence ID" value="NZ_JAKZGR010000004.1"/>
</dbReference>